<evidence type="ECO:0000313" key="11">
    <source>
        <dbReference type="Proteomes" id="UP000516437"/>
    </source>
</evidence>
<comment type="subcellular location">
    <subcellularLocation>
        <location evidence="1 8">Membrane</location>
        <topology evidence="1 8">Multi-pass membrane protein</topology>
    </subcellularLocation>
</comment>
<protein>
    <recommendedName>
        <fullName evidence="8">MLO-like protein</fullName>
    </recommendedName>
</protein>
<proteinExistence type="inferred from homology"/>
<dbReference type="GO" id="GO:0016020">
    <property type="term" value="C:membrane"/>
    <property type="evidence" value="ECO:0007669"/>
    <property type="project" value="UniProtKB-SubCell"/>
</dbReference>
<keyword evidence="11" id="KW-1185">Reference proteome</keyword>
<evidence type="ECO:0000256" key="7">
    <source>
        <dbReference type="ARBA" id="ARBA00023265"/>
    </source>
</evidence>
<dbReference type="Proteomes" id="UP000516437">
    <property type="component" value="Chromosome 1"/>
</dbReference>
<feature type="transmembrane region" description="Helical" evidence="9">
    <location>
        <begin position="20"/>
        <end position="41"/>
    </location>
</feature>
<dbReference type="Pfam" id="PF03094">
    <property type="entry name" value="Mlo"/>
    <property type="match status" value="1"/>
</dbReference>
<dbReference type="GO" id="GO:0006952">
    <property type="term" value="P:defense response"/>
    <property type="evidence" value="ECO:0007669"/>
    <property type="project" value="UniProtKB-KW"/>
</dbReference>
<comment type="function">
    <text evidence="8">May be involved in modulation of pathogen defense and leaf cell death.</text>
</comment>
<comment type="domain">
    <text evidence="8">The C-terminus contains a calmodulin-binding domain, which binds calmodulin in a calcium-dependent fashion.</text>
</comment>
<organism evidence="10 11">
    <name type="scientific">Morella rubra</name>
    <name type="common">Chinese bayberry</name>
    <dbReference type="NCBI Taxonomy" id="262757"/>
    <lineage>
        <taxon>Eukaryota</taxon>
        <taxon>Viridiplantae</taxon>
        <taxon>Streptophyta</taxon>
        <taxon>Embryophyta</taxon>
        <taxon>Tracheophyta</taxon>
        <taxon>Spermatophyta</taxon>
        <taxon>Magnoliopsida</taxon>
        <taxon>eudicotyledons</taxon>
        <taxon>Gunneridae</taxon>
        <taxon>Pentapetalae</taxon>
        <taxon>rosids</taxon>
        <taxon>fabids</taxon>
        <taxon>Fagales</taxon>
        <taxon>Myricaceae</taxon>
        <taxon>Morella</taxon>
    </lineage>
</organism>
<dbReference type="Pfam" id="PF13692">
    <property type="entry name" value="Glyco_trans_1_4"/>
    <property type="match status" value="1"/>
</dbReference>
<comment type="caution">
    <text evidence="10">The sequence shown here is derived from an EMBL/GenBank/DDBJ whole genome shotgun (WGS) entry which is preliminary data.</text>
</comment>
<keyword evidence="5 8" id="KW-1133">Transmembrane helix</keyword>
<comment type="similarity">
    <text evidence="2 8">Belongs to the MLO family.</text>
</comment>
<dbReference type="PANTHER" id="PTHR46686">
    <property type="entry name" value="GLYCOSYLTRANSFERASE"/>
    <property type="match status" value="1"/>
</dbReference>
<reference evidence="10 11" key="1">
    <citation type="journal article" date="2019" name="Plant Biotechnol. J.">
        <title>The red bayberry genome and genetic basis of sex determination.</title>
        <authorList>
            <person name="Jia H.M."/>
            <person name="Jia H.J."/>
            <person name="Cai Q.L."/>
            <person name="Wang Y."/>
            <person name="Zhao H.B."/>
            <person name="Yang W.F."/>
            <person name="Wang G.Y."/>
            <person name="Li Y.H."/>
            <person name="Zhan D.L."/>
            <person name="Shen Y.T."/>
            <person name="Niu Q.F."/>
            <person name="Chang L."/>
            <person name="Qiu J."/>
            <person name="Zhao L."/>
            <person name="Xie H.B."/>
            <person name="Fu W.Y."/>
            <person name="Jin J."/>
            <person name="Li X.W."/>
            <person name="Jiao Y."/>
            <person name="Zhou C.C."/>
            <person name="Tu T."/>
            <person name="Chai C.Y."/>
            <person name="Gao J.L."/>
            <person name="Fan L.J."/>
            <person name="van de Weg E."/>
            <person name="Wang J.Y."/>
            <person name="Gao Z.S."/>
        </authorList>
    </citation>
    <scope>NUCLEOTIDE SEQUENCE [LARGE SCALE GENOMIC DNA]</scope>
    <source>
        <tissue evidence="10">Leaves</tissue>
    </source>
</reference>
<evidence type="ECO:0000313" key="10">
    <source>
        <dbReference type="EMBL" id="KAB1225843.1"/>
    </source>
</evidence>
<gene>
    <name evidence="8" type="primary">MLO</name>
    <name evidence="10" type="ORF">CJ030_MR1G005232</name>
</gene>
<evidence type="ECO:0000256" key="3">
    <source>
        <dbReference type="ARBA" id="ARBA00022692"/>
    </source>
</evidence>
<accession>A0A6A1WMD2</accession>
<keyword evidence="6 8" id="KW-0472">Membrane</keyword>
<keyword evidence="3 8" id="KW-0812">Transmembrane</keyword>
<keyword evidence="8" id="KW-0112">Calmodulin-binding</keyword>
<evidence type="ECO:0000256" key="6">
    <source>
        <dbReference type="ARBA" id="ARBA00023136"/>
    </source>
</evidence>
<evidence type="ECO:0000256" key="5">
    <source>
        <dbReference type="ARBA" id="ARBA00022989"/>
    </source>
</evidence>
<evidence type="ECO:0000256" key="2">
    <source>
        <dbReference type="ARBA" id="ARBA00006574"/>
    </source>
</evidence>
<dbReference type="SUPFAM" id="SSF53756">
    <property type="entry name" value="UDP-Glycosyltransferase/glycogen phosphorylase"/>
    <property type="match status" value="2"/>
</dbReference>
<evidence type="ECO:0000256" key="8">
    <source>
        <dbReference type="RuleBase" id="RU280816"/>
    </source>
</evidence>
<dbReference type="OrthoDB" id="734129at2759"/>
<dbReference type="Gene3D" id="3.40.50.2000">
    <property type="entry name" value="Glycogen Phosphorylase B"/>
    <property type="match status" value="2"/>
</dbReference>
<dbReference type="PANTHER" id="PTHR46686:SF4">
    <property type="entry name" value="GLYCOSYLTRANSFERASE FAMILY 4 PROTEIN"/>
    <property type="match status" value="1"/>
</dbReference>
<sequence>MAGGEHTSTHARELDQTPTWAVSVVCAVIVLISIILEKVLHRVGEWFHERKKKALFEALEKIKGELMVLGFISLLLTFGQSYISRMCIPLKFADTMLPCPLRNGGDHQEPQHEPEMGEREHHRRLLRYERRYLAAHEGEGPVCKPIRGWKEWERDSVNESEFMNGSRILLSSMAKTPTRNISSFRSLCKVFFISVLSFMSAFYWCQYSRPCYSHYQIEKEENNQPINLLTFPSAWNHLTFSSNPPPKLLKIALFVKKWPHRSHAGGLERHALTLHYALAKRGHETHIFTDTASESSLPVVPERNLYFHLSNASARVVWTKFQFGSNFKLKTQLEGPSMWSTLKMFRKMQRFGKPVLFLLLGMVLGLQDTEILGKMLRVLGSLDQTQLNMFYNAIDIFVNPTLRAQGLDITLLEASLSSKPLMATRLASVIVSSEIGYTFSPTVTSLKDALYRAWIDGR</sequence>
<evidence type="ECO:0000256" key="9">
    <source>
        <dbReference type="SAM" id="Phobius"/>
    </source>
</evidence>
<dbReference type="GO" id="GO:0005516">
    <property type="term" value="F:calmodulin binding"/>
    <property type="evidence" value="ECO:0007669"/>
    <property type="project" value="UniProtKB-KW"/>
</dbReference>
<keyword evidence="7 8" id="KW-0568">Pathogenesis-related protein</keyword>
<evidence type="ECO:0000256" key="4">
    <source>
        <dbReference type="ARBA" id="ARBA00022821"/>
    </source>
</evidence>
<name>A0A6A1WMD2_9ROSI</name>
<evidence type="ECO:0000256" key="1">
    <source>
        <dbReference type="ARBA" id="ARBA00004141"/>
    </source>
</evidence>
<keyword evidence="4 8" id="KW-0611">Plant defense</keyword>
<dbReference type="AlphaFoldDB" id="A0A6A1WMD2"/>
<dbReference type="EMBL" id="RXIC02000019">
    <property type="protein sequence ID" value="KAB1225843.1"/>
    <property type="molecule type" value="Genomic_DNA"/>
</dbReference>
<dbReference type="InterPro" id="IPR004326">
    <property type="entry name" value="Mlo"/>
</dbReference>
<feature type="transmembrane region" description="Helical" evidence="9">
    <location>
        <begin position="62"/>
        <end position="83"/>
    </location>
</feature>